<evidence type="ECO:0000256" key="1">
    <source>
        <dbReference type="SAM" id="MobiDB-lite"/>
    </source>
</evidence>
<dbReference type="Proteomes" id="UP000663891">
    <property type="component" value="Unassembled WGS sequence"/>
</dbReference>
<name>A0A815VTF2_9BILA</name>
<feature type="region of interest" description="Disordered" evidence="1">
    <location>
        <begin position="48"/>
        <end position="78"/>
    </location>
</feature>
<dbReference type="AlphaFoldDB" id="A0A815VTF2"/>
<evidence type="ECO:0000313" key="2">
    <source>
        <dbReference type="EMBL" id="CAF1534595.1"/>
    </source>
</evidence>
<evidence type="ECO:0000313" key="3">
    <source>
        <dbReference type="Proteomes" id="UP000663891"/>
    </source>
</evidence>
<dbReference type="EMBL" id="CAJNON010005161">
    <property type="protein sequence ID" value="CAF1534595.1"/>
    <property type="molecule type" value="Genomic_DNA"/>
</dbReference>
<comment type="caution">
    <text evidence="2">The sequence shown here is derived from an EMBL/GenBank/DDBJ whole genome shotgun (WGS) entry which is preliminary data.</text>
</comment>
<feature type="non-terminal residue" evidence="2">
    <location>
        <position position="78"/>
    </location>
</feature>
<protein>
    <submittedName>
        <fullName evidence="2">Uncharacterized protein</fullName>
    </submittedName>
</protein>
<sequence>PPTVPDGSALPYPGAYMQPFFPMPAGYNPYNPFFNQMAPPYPTAGAPQYPMAGANQYPNAGAPQYPQAGYGVPRPAKK</sequence>
<accession>A0A815VTF2</accession>
<reference evidence="2" key="1">
    <citation type="submission" date="2021-02" db="EMBL/GenBank/DDBJ databases">
        <authorList>
            <person name="Nowell W R."/>
        </authorList>
    </citation>
    <scope>NUCLEOTIDE SEQUENCE</scope>
</reference>
<organism evidence="2 3">
    <name type="scientific">Adineta steineri</name>
    <dbReference type="NCBI Taxonomy" id="433720"/>
    <lineage>
        <taxon>Eukaryota</taxon>
        <taxon>Metazoa</taxon>
        <taxon>Spiralia</taxon>
        <taxon>Gnathifera</taxon>
        <taxon>Rotifera</taxon>
        <taxon>Eurotatoria</taxon>
        <taxon>Bdelloidea</taxon>
        <taxon>Adinetida</taxon>
        <taxon>Adinetidae</taxon>
        <taxon>Adineta</taxon>
    </lineage>
</organism>
<gene>
    <name evidence="2" type="ORF">VCS650_LOCUS43828</name>
</gene>
<proteinExistence type="predicted"/>